<evidence type="ECO:0000313" key="4">
    <source>
        <dbReference type="Proteomes" id="UP001164746"/>
    </source>
</evidence>
<evidence type="ECO:0000313" key="3">
    <source>
        <dbReference type="EMBL" id="WAR16791.1"/>
    </source>
</evidence>
<keyword evidence="1" id="KW-0472">Membrane</keyword>
<keyword evidence="1" id="KW-1133">Transmembrane helix</keyword>
<sequence length="81" mass="9059">MSFENWILMTKMPTSQMYLFAVLFILVRDVGNRSEKQTTMTEALGGGLGGGVVGLIILAIIAMLWFRKSKTFVADHYLIES</sequence>
<dbReference type="Proteomes" id="UP001164746">
    <property type="component" value="Chromosome 10"/>
</dbReference>
<dbReference type="EMBL" id="CP111013">
    <property type="protein sequence ID" value="WAQ96363.1"/>
    <property type="molecule type" value="Genomic_DNA"/>
</dbReference>
<feature type="transmembrane region" description="Helical" evidence="1">
    <location>
        <begin position="43"/>
        <end position="66"/>
    </location>
</feature>
<gene>
    <name evidence="2" type="ORF">MAR_029053</name>
    <name evidence="3" type="ORF">MAR_031385</name>
</gene>
<dbReference type="Proteomes" id="UP001164746">
    <property type="component" value="Chromosome 2"/>
</dbReference>
<keyword evidence="1" id="KW-0812">Transmembrane</keyword>
<organism evidence="3 4">
    <name type="scientific">Mya arenaria</name>
    <name type="common">Soft-shell clam</name>
    <dbReference type="NCBI Taxonomy" id="6604"/>
    <lineage>
        <taxon>Eukaryota</taxon>
        <taxon>Metazoa</taxon>
        <taxon>Spiralia</taxon>
        <taxon>Lophotrochozoa</taxon>
        <taxon>Mollusca</taxon>
        <taxon>Bivalvia</taxon>
        <taxon>Autobranchia</taxon>
        <taxon>Heteroconchia</taxon>
        <taxon>Euheterodonta</taxon>
        <taxon>Imparidentia</taxon>
        <taxon>Neoheterodontei</taxon>
        <taxon>Myida</taxon>
        <taxon>Myoidea</taxon>
        <taxon>Myidae</taxon>
        <taxon>Mya</taxon>
    </lineage>
</organism>
<name>A0ABY7F7M0_MYAAR</name>
<reference evidence="3" key="1">
    <citation type="submission" date="2022-11" db="EMBL/GenBank/DDBJ databases">
        <title>Centuries of genome instability and evolution in soft-shell clam transmissible cancer (bioRxiv).</title>
        <authorList>
            <person name="Hart S.F.M."/>
            <person name="Yonemitsu M.A."/>
            <person name="Giersch R.M."/>
            <person name="Beal B.F."/>
            <person name="Arriagada G."/>
            <person name="Davis B.W."/>
            <person name="Ostrander E.A."/>
            <person name="Goff S.P."/>
            <person name="Metzger M.J."/>
        </authorList>
    </citation>
    <scope>NUCLEOTIDE SEQUENCE</scope>
    <source>
        <strain evidence="3">MELC-2E11</strain>
        <tissue evidence="3">Siphon/mantle</tissue>
    </source>
</reference>
<dbReference type="EMBL" id="CP111021">
    <property type="protein sequence ID" value="WAR16791.1"/>
    <property type="molecule type" value="Genomic_DNA"/>
</dbReference>
<protein>
    <submittedName>
        <fullName evidence="3">Uncharacterized protein</fullName>
    </submittedName>
</protein>
<evidence type="ECO:0000313" key="2">
    <source>
        <dbReference type="EMBL" id="WAQ96363.1"/>
    </source>
</evidence>
<proteinExistence type="predicted"/>
<evidence type="ECO:0000256" key="1">
    <source>
        <dbReference type="SAM" id="Phobius"/>
    </source>
</evidence>
<accession>A0ABY7F7M0</accession>
<keyword evidence="4" id="KW-1185">Reference proteome</keyword>